<evidence type="ECO:0000259" key="2">
    <source>
        <dbReference type="PROSITE" id="PS50983"/>
    </source>
</evidence>
<organism evidence="3 4">
    <name type="scientific">Gordonia rubripertincta</name>
    <name type="common">Rhodococcus corallinus</name>
    <dbReference type="NCBI Taxonomy" id="36822"/>
    <lineage>
        <taxon>Bacteria</taxon>
        <taxon>Bacillati</taxon>
        <taxon>Actinomycetota</taxon>
        <taxon>Actinomycetes</taxon>
        <taxon>Mycobacteriales</taxon>
        <taxon>Gordoniaceae</taxon>
        <taxon>Gordonia</taxon>
    </lineage>
</organism>
<comment type="caution">
    <text evidence="3">The sequence shown here is derived from an EMBL/GenBank/DDBJ whole genome shotgun (WGS) entry which is preliminary data.</text>
</comment>
<dbReference type="InterPro" id="IPR002491">
    <property type="entry name" value="ABC_transptr_periplasmic_BD"/>
</dbReference>
<accession>A0AAW4G5W2</accession>
<dbReference type="PANTHER" id="PTHR30535">
    <property type="entry name" value="VITAMIN B12-BINDING PROTEIN"/>
    <property type="match status" value="1"/>
</dbReference>
<dbReference type="PROSITE" id="PS50983">
    <property type="entry name" value="FE_B12_PBP"/>
    <property type="match status" value="1"/>
</dbReference>
<protein>
    <submittedName>
        <fullName evidence="3">ABC transporter substrate-binding protein</fullName>
    </submittedName>
</protein>
<dbReference type="AlphaFoldDB" id="A0AAW4G5W2"/>
<evidence type="ECO:0000256" key="1">
    <source>
        <dbReference type="ARBA" id="ARBA00008814"/>
    </source>
</evidence>
<evidence type="ECO:0000313" key="3">
    <source>
        <dbReference type="EMBL" id="MBM7278598.1"/>
    </source>
</evidence>
<sequence>MTLAARPRPSTPAANLSRRDLMRSMGVAALAPGALGVTACSSREVVSETAGTGAAGGPITVVDQYQNTVTFDTPVGRIASTIIPVPSMIIGSDQSTARNVGVNEVAISMASKGMLGTMFPAFLDTPVVAGNDFVPNVEHILSLNPDVVIQWGDKGDDIVAPLRNAGLKVLLLKHGTQEDLEAWISIFGELLGKKSEADAVLATMAADRKTVEKAAAAHASAAPRVMYMYNAPDLKVGADNSYMDFWIKLAGGKNVASGAGKGSSFGVTREQILGWDPEIVILGNFEPTTPADIYADPRWSSLSAVKNKRVYKAPLGGFSWDPPCYESNLMWLWTNSVFFPDVDHQLRGRIRETYRTLYAYDVTDADIDRILHMPVNAGSADYDDFRASCSPCSSVAGWPWAARHYRRRSAIRW</sequence>
<dbReference type="SUPFAM" id="SSF53807">
    <property type="entry name" value="Helical backbone' metal receptor"/>
    <property type="match status" value="1"/>
</dbReference>
<gene>
    <name evidence="3" type="ORF">JTZ10_12575</name>
</gene>
<dbReference type="EMBL" id="JAFFGU010000004">
    <property type="protein sequence ID" value="MBM7278598.1"/>
    <property type="molecule type" value="Genomic_DNA"/>
</dbReference>
<dbReference type="Proteomes" id="UP001195196">
    <property type="component" value="Unassembled WGS sequence"/>
</dbReference>
<dbReference type="Gene3D" id="1.20.58.2180">
    <property type="match status" value="1"/>
</dbReference>
<dbReference type="Pfam" id="PF01497">
    <property type="entry name" value="Peripla_BP_2"/>
    <property type="match status" value="1"/>
</dbReference>
<dbReference type="Gene3D" id="3.40.50.1980">
    <property type="entry name" value="Nitrogenase molybdenum iron protein domain"/>
    <property type="match status" value="2"/>
</dbReference>
<dbReference type="GO" id="GO:0071281">
    <property type="term" value="P:cellular response to iron ion"/>
    <property type="evidence" value="ECO:0007669"/>
    <property type="project" value="TreeGrafter"/>
</dbReference>
<dbReference type="RefSeq" id="WP_204718103.1">
    <property type="nucleotide sequence ID" value="NZ_JAFFGU010000004.1"/>
</dbReference>
<dbReference type="PANTHER" id="PTHR30535:SF34">
    <property type="entry name" value="MOLYBDATE-BINDING PROTEIN MOLA"/>
    <property type="match status" value="1"/>
</dbReference>
<dbReference type="InterPro" id="IPR006311">
    <property type="entry name" value="TAT_signal"/>
</dbReference>
<dbReference type="InterPro" id="IPR050902">
    <property type="entry name" value="ABC_Transporter_SBP"/>
</dbReference>
<comment type="similarity">
    <text evidence="1">Belongs to the bacterial solute-binding protein 8 family.</text>
</comment>
<proteinExistence type="inferred from homology"/>
<feature type="domain" description="Fe/B12 periplasmic-binding" evidence="2">
    <location>
        <begin position="77"/>
        <end position="342"/>
    </location>
</feature>
<dbReference type="PROSITE" id="PS51318">
    <property type="entry name" value="TAT"/>
    <property type="match status" value="1"/>
</dbReference>
<name>A0AAW4G5W2_GORRU</name>
<evidence type="ECO:0000313" key="4">
    <source>
        <dbReference type="Proteomes" id="UP001195196"/>
    </source>
</evidence>
<reference evidence="3" key="1">
    <citation type="submission" date="2021-02" db="EMBL/GenBank/DDBJ databases">
        <title>Taxonomy, biology and ecology of Rhodococcus bacteria occurring in California pistachio and other woody hosts as revealed by genome sequence analyses.</title>
        <authorList>
            <person name="Riely B."/>
            <person name="Gai Y."/>
        </authorList>
    </citation>
    <scope>NUCLEOTIDE SEQUENCE</scope>
    <source>
        <strain evidence="3">BP-295</strain>
    </source>
</reference>